<organism evidence="2 3">
    <name type="scientific">Orenia marismortui</name>
    <dbReference type="NCBI Taxonomy" id="46469"/>
    <lineage>
        <taxon>Bacteria</taxon>
        <taxon>Bacillati</taxon>
        <taxon>Bacillota</taxon>
        <taxon>Clostridia</taxon>
        <taxon>Halanaerobiales</taxon>
        <taxon>Halobacteroidaceae</taxon>
        <taxon>Orenia</taxon>
    </lineage>
</organism>
<dbReference type="AlphaFoldDB" id="A0A4R8GIA9"/>
<keyword evidence="3" id="KW-1185">Reference proteome</keyword>
<gene>
    <name evidence="2" type="ORF">C7959_1459</name>
</gene>
<sequence>MIELNQTKLSVIIPLIIFFLLSFSLYFFNISPTRNKVEILKEEIINRKLKINKVNDFILKSKDNDLVNKVIEENKKINSQIPLKSNTNQFLREIEKKIMKNNINLDNFYTQGSVKKDEYIQISIRLLFSGSYKDIINFFKDLESLERLYNIASLAITKNDKQELEIETLLHIYSFNQGGGSSSGHIK</sequence>
<dbReference type="InterPro" id="IPR014717">
    <property type="entry name" value="Transl_elong_EF1B/ribsomal_bS6"/>
</dbReference>
<evidence type="ECO:0000313" key="3">
    <source>
        <dbReference type="Proteomes" id="UP000295832"/>
    </source>
</evidence>
<dbReference type="GO" id="GO:0043683">
    <property type="term" value="P:type IV pilus assembly"/>
    <property type="evidence" value="ECO:0007669"/>
    <property type="project" value="InterPro"/>
</dbReference>
<dbReference type="RefSeq" id="WP_134118894.1">
    <property type="nucleotide sequence ID" value="NZ_SOEG01000045.1"/>
</dbReference>
<feature type="transmembrane region" description="Helical" evidence="1">
    <location>
        <begin position="9"/>
        <end position="28"/>
    </location>
</feature>
<dbReference type="Proteomes" id="UP000295832">
    <property type="component" value="Unassembled WGS sequence"/>
</dbReference>
<keyword evidence="1" id="KW-1133">Transmembrane helix</keyword>
<dbReference type="Gene3D" id="3.30.70.60">
    <property type="match status" value="1"/>
</dbReference>
<protein>
    <submittedName>
        <fullName evidence="2">Tfp pilus assembly protein PilO</fullName>
    </submittedName>
</protein>
<dbReference type="STRING" id="926561.GCA_000379025_02793"/>
<reference evidence="2 3" key="1">
    <citation type="submission" date="2019-03" db="EMBL/GenBank/DDBJ databases">
        <title>Subsurface microbial communities from deep shales in Ohio and West Virginia, USA.</title>
        <authorList>
            <person name="Wrighton K."/>
        </authorList>
    </citation>
    <scope>NUCLEOTIDE SEQUENCE [LARGE SCALE GENOMIC DNA]</scope>
    <source>
        <strain evidence="2 3">MSL 6dP</strain>
    </source>
</reference>
<dbReference type="GO" id="GO:0043107">
    <property type="term" value="P:type IV pilus-dependent motility"/>
    <property type="evidence" value="ECO:0007669"/>
    <property type="project" value="InterPro"/>
</dbReference>
<dbReference type="Pfam" id="PF04350">
    <property type="entry name" value="PilO"/>
    <property type="match status" value="1"/>
</dbReference>
<dbReference type="EMBL" id="SOEG01000045">
    <property type="protein sequence ID" value="TDX45406.1"/>
    <property type="molecule type" value="Genomic_DNA"/>
</dbReference>
<dbReference type="PANTHER" id="PTHR39555">
    <property type="entry name" value="FIMBRIAL ASSEMBLY PROTEIN PILO-LIKE PROTEIN-RELATED"/>
    <property type="match status" value="1"/>
</dbReference>
<keyword evidence="1" id="KW-0472">Membrane</keyword>
<dbReference type="PANTHER" id="PTHR39555:SF1">
    <property type="entry name" value="TYPE IV PILUS INNER MEMBRANE COMPONENT PILO"/>
    <property type="match status" value="1"/>
</dbReference>
<keyword evidence="1" id="KW-0812">Transmembrane</keyword>
<proteinExistence type="predicted"/>
<accession>A0A4R8GIA9</accession>
<comment type="caution">
    <text evidence="2">The sequence shown here is derived from an EMBL/GenBank/DDBJ whole genome shotgun (WGS) entry which is preliminary data.</text>
</comment>
<name>A0A4R8GIA9_9FIRM</name>
<evidence type="ECO:0000313" key="2">
    <source>
        <dbReference type="EMBL" id="TDX45406.1"/>
    </source>
</evidence>
<evidence type="ECO:0000256" key="1">
    <source>
        <dbReference type="SAM" id="Phobius"/>
    </source>
</evidence>
<dbReference type="InterPro" id="IPR007445">
    <property type="entry name" value="PilO"/>
</dbReference>